<proteinExistence type="predicted"/>
<evidence type="ECO:0000313" key="2">
    <source>
        <dbReference type="Proteomes" id="UP000179807"/>
    </source>
</evidence>
<name>A0A1J4KW50_9EUKA</name>
<keyword evidence="2" id="KW-1185">Reference proteome</keyword>
<dbReference type="VEuPathDB" id="TrichDB:TRFO_14457"/>
<dbReference type="Proteomes" id="UP000179807">
    <property type="component" value="Unassembled WGS sequence"/>
</dbReference>
<gene>
    <name evidence="1" type="ORF">TRFO_14457</name>
</gene>
<reference evidence="1" key="1">
    <citation type="submission" date="2016-10" db="EMBL/GenBank/DDBJ databases">
        <authorList>
            <person name="Benchimol M."/>
            <person name="Almeida L.G."/>
            <person name="Vasconcelos A.T."/>
            <person name="Perreira-Neves A."/>
            <person name="Rosa I.A."/>
            <person name="Tasca T."/>
            <person name="Bogo M.R."/>
            <person name="de Souza W."/>
        </authorList>
    </citation>
    <scope>NUCLEOTIDE SEQUENCE [LARGE SCALE GENOMIC DNA]</scope>
    <source>
        <strain evidence="1">K</strain>
    </source>
</reference>
<dbReference type="GeneID" id="94832533"/>
<accession>A0A1J4KW50</accession>
<sequence>MKWNFKSFLEESDLSRSPNDVAIALSTFKSTINPEWCKRTSDSQKINFFVDVFQRLYDCCSSNSISVRVATFPALSSFLSKMIRAFPEEIQKSYIQLVTKETSPSKSSILIIYAFAFICNFIAKPFLPDFTTSCPIFHHFTYCDSDQLSHVIACLPEIDDNNHIALLETFINQYKKTKNSQLFNPIQKIVEINKEKTMNTIVNSGIVELIAHIFTTLNVDGGKYDLKEIAKNALKKIQDAEFSEIEICFQILSIKSPSFQCKVEQISNPTNNLNDKENQQSEINNQDIMKDNESVLKISVDDEIVVINASDYSNNPYFYSLNLPNSLLLPKEEDSHSVVSVKFQTISKILSDKNQVMDVDEYISIFDHFCTEKYNDTVSSALKSFAISLPCLISNSTDFRIIRIIKSIFNSKIRSWVHGFDIIRIIESIKDDLYDFITLKSRILLLLKLSMNKKDNLSDKAIDTILLLTNENNFPFISSIIARDIDFFSNFSFQKHLKALSTLISNFHNHNRKHLSWVKELALSVETDYLSNIYILSEILNCMQFFKSSKPKLKDISQTILIYAIFHLKGKNHTNLIPTEYLHYGEKVDSYLNTKSIDITTDKPYDFKYNFPLIYNAFTFFLRQKKDIKELNFMIEYFFDYFPGEATRKLLSIEDKTLINKLQHKLVIVNDHKIISAWCKLMPNDFMSIFASFYLTNSENLRADDFYTMARFLDTYGHKYEAQIIVALLEMPKSLALEVLKLSIQDHSFSNKYSIQLSSFSSLLSENFDEKDDDEKLIFIQNIIQKNKNKDEYIRWSLECNYKNQAKIPNKANKNILISSNVKDFAINHLKGWELLEFHARIGKLDSTVRLRALIENSYKLTICDDLDSRIKYYSEIGNHEYVKLILRESMIKGYIININNMDLPDSVYQKSIKFYSKRKVLIHNKSDINKNIKNLLNNDIVLKRQIVYLCKNYLIINKKSNDIFILLKKLLDKYPSYQNISLQLLCQIIHTRNSTQIPKDFVDFYFSFINQLKNRNEIDEFPIKEISYSLLFLSNKVPFDNNHNLVLRSLFGLCRIYSVEFSIIFTAIISLYKSKKNEKFIFGNMNEMIGILIENEIPSLFMSGIRILKHISDLPDSNQVIEIIDPCLKPIFDRISLCVENQPCLKKLERFFLHILHKNKALSTLQNTIIENIMRFIPKINIFDSLIGPILSFHSPKDQVYLDLIKITKKLIKNPMNIHNVKTYVSVLKYRLKKAGKTSKVSNLMSITVSYVQHCKYFDTYSIHEVYKEWADMIHSTVSAELALKILLKLFMPNSVRFFPIFVVLAEEIRKNNYSAKAIEMLDNALKIETNEMHLCALQMLRNKENLRTALDISLIEIDHIV</sequence>
<evidence type="ECO:0000313" key="1">
    <source>
        <dbReference type="EMBL" id="OHT15104.1"/>
    </source>
</evidence>
<organism evidence="1 2">
    <name type="scientific">Tritrichomonas foetus</name>
    <dbReference type="NCBI Taxonomy" id="1144522"/>
    <lineage>
        <taxon>Eukaryota</taxon>
        <taxon>Metamonada</taxon>
        <taxon>Parabasalia</taxon>
        <taxon>Tritrichomonadida</taxon>
        <taxon>Tritrichomonadidae</taxon>
        <taxon>Tritrichomonas</taxon>
    </lineage>
</organism>
<protein>
    <submittedName>
        <fullName evidence="1">Uncharacterized protein</fullName>
    </submittedName>
</protein>
<dbReference type="RefSeq" id="XP_068368240.1">
    <property type="nucleotide sequence ID" value="XM_068497829.1"/>
</dbReference>
<comment type="caution">
    <text evidence="1">The sequence shown here is derived from an EMBL/GenBank/DDBJ whole genome shotgun (WGS) entry which is preliminary data.</text>
</comment>
<dbReference type="EMBL" id="MLAK01000272">
    <property type="protein sequence ID" value="OHT15104.1"/>
    <property type="molecule type" value="Genomic_DNA"/>
</dbReference>